<dbReference type="EMBL" id="CAKKNE010000005">
    <property type="protein sequence ID" value="CAH0377248.1"/>
    <property type="molecule type" value="Genomic_DNA"/>
</dbReference>
<evidence type="ECO:0000313" key="3">
    <source>
        <dbReference type="Proteomes" id="UP000789595"/>
    </source>
</evidence>
<reference evidence="1" key="1">
    <citation type="submission" date="2021-01" db="EMBL/GenBank/DDBJ databases">
        <authorList>
            <person name="Corre E."/>
            <person name="Pelletier E."/>
            <person name="Niang G."/>
            <person name="Scheremetjew M."/>
            <person name="Finn R."/>
            <person name="Kale V."/>
            <person name="Holt S."/>
            <person name="Cochrane G."/>
            <person name="Meng A."/>
            <person name="Brown T."/>
            <person name="Cohen L."/>
        </authorList>
    </citation>
    <scope>NUCLEOTIDE SEQUENCE</scope>
    <source>
        <strain evidence="1">CCMP1756</strain>
    </source>
</reference>
<keyword evidence="3" id="KW-1185">Reference proteome</keyword>
<reference evidence="2" key="2">
    <citation type="submission" date="2021-11" db="EMBL/GenBank/DDBJ databases">
        <authorList>
            <consortium name="Genoscope - CEA"/>
            <person name="William W."/>
        </authorList>
    </citation>
    <scope>NUCLEOTIDE SEQUENCE</scope>
</reference>
<evidence type="ECO:0000313" key="1">
    <source>
        <dbReference type="EMBL" id="CAE0705786.1"/>
    </source>
</evidence>
<accession>A0A7S4A7B6</accession>
<sequence>MVPPLALQHVEQQLQSIALSSARAREDIDRLFDAATAPVAPAESEDASLPDLASPRKSPPEPLGLHLLPEDLGAICVGYLCVADVVTYSACSEATREWYESEDPWEGFLEPLCLKDSWWFGLVGDEDEPSARARVLHHAFSLRLAKRFLASAPLLAGNAGTGEGRATARPLLAACAALTATEALALQSGREPPTLIAQALARGAIKPLLSLATNEAKNFSALACCVLANIIAVAEIHQRLLGVRQPDIVYPQVSTFLEVLGGRAALRKILTSPSASVAQTATITDALRVDLVREEVSGAALEAIQDASRQTCQGSASKHAARVLCNWDYSRRAIASPGDDVAGVSLFPRLVAAIASTDKWTIFNYDVERLVSVCLVSLALDAVGKITGGGTDERYVGSREQFTVKGGVEPKTSMIAMSAFYSSFGPSSVGHYSYCLWADGVDDNIDGFFGIWEQASHDPHFELRRGGHCRCVPGDLTPMLGGSEHERERRIAENDAFLASIRPGVV</sequence>
<dbReference type="AlphaFoldDB" id="A0A7S4A7B6"/>
<dbReference type="EMBL" id="HBIW01024625">
    <property type="protein sequence ID" value="CAE0705786.1"/>
    <property type="molecule type" value="Transcribed_RNA"/>
</dbReference>
<dbReference type="Proteomes" id="UP000789595">
    <property type="component" value="Unassembled WGS sequence"/>
</dbReference>
<evidence type="ECO:0000313" key="2">
    <source>
        <dbReference type="EMBL" id="CAH0377248.1"/>
    </source>
</evidence>
<protein>
    <submittedName>
        <fullName evidence="1">Uncharacterized protein</fullName>
    </submittedName>
</protein>
<name>A0A7S4A7B6_9STRA</name>
<proteinExistence type="predicted"/>
<gene>
    <name evidence="1" type="ORF">PCAL00307_LOCUS21236</name>
    <name evidence="2" type="ORF">PECAL_5P18130</name>
</gene>
<organism evidence="1">
    <name type="scientific">Pelagomonas calceolata</name>
    <dbReference type="NCBI Taxonomy" id="35677"/>
    <lineage>
        <taxon>Eukaryota</taxon>
        <taxon>Sar</taxon>
        <taxon>Stramenopiles</taxon>
        <taxon>Ochrophyta</taxon>
        <taxon>Pelagophyceae</taxon>
        <taxon>Pelagomonadales</taxon>
        <taxon>Pelagomonadaceae</taxon>
        <taxon>Pelagomonas</taxon>
    </lineage>
</organism>